<gene>
    <name evidence="2" type="ORF">Ddye_011774</name>
</gene>
<accession>A0AAD9X328</accession>
<dbReference type="Proteomes" id="UP001280121">
    <property type="component" value="Unassembled WGS sequence"/>
</dbReference>
<evidence type="ECO:0000313" key="2">
    <source>
        <dbReference type="EMBL" id="KAK2651918.1"/>
    </source>
</evidence>
<feature type="compositionally biased region" description="Basic and acidic residues" evidence="1">
    <location>
        <begin position="213"/>
        <end position="225"/>
    </location>
</feature>
<proteinExistence type="predicted"/>
<dbReference type="PANTHER" id="PTHR34567:SF3">
    <property type="entry name" value="FK506-BINDING-LIKE PROTEIN"/>
    <property type="match status" value="1"/>
</dbReference>
<comment type="caution">
    <text evidence="2">The sequence shown here is derived from an EMBL/GenBank/DDBJ whole genome shotgun (WGS) entry which is preliminary data.</text>
</comment>
<reference evidence="2" key="1">
    <citation type="journal article" date="2023" name="Plant J.">
        <title>Genome sequences and population genomics provide insights into the demographic history, inbreeding, and mutation load of two 'living fossil' tree species of Dipteronia.</title>
        <authorList>
            <person name="Feng Y."/>
            <person name="Comes H.P."/>
            <person name="Chen J."/>
            <person name="Zhu S."/>
            <person name="Lu R."/>
            <person name="Zhang X."/>
            <person name="Li P."/>
            <person name="Qiu J."/>
            <person name="Olsen K.M."/>
            <person name="Qiu Y."/>
        </authorList>
    </citation>
    <scope>NUCLEOTIDE SEQUENCE</scope>
    <source>
        <strain evidence="2">KIB01</strain>
    </source>
</reference>
<dbReference type="PANTHER" id="PTHR34567">
    <property type="entry name" value="FK506-BINDING-LIKE PROTEIN"/>
    <property type="match status" value="1"/>
</dbReference>
<keyword evidence="3" id="KW-1185">Reference proteome</keyword>
<organism evidence="2 3">
    <name type="scientific">Dipteronia dyeriana</name>
    <dbReference type="NCBI Taxonomy" id="168575"/>
    <lineage>
        <taxon>Eukaryota</taxon>
        <taxon>Viridiplantae</taxon>
        <taxon>Streptophyta</taxon>
        <taxon>Embryophyta</taxon>
        <taxon>Tracheophyta</taxon>
        <taxon>Spermatophyta</taxon>
        <taxon>Magnoliopsida</taxon>
        <taxon>eudicotyledons</taxon>
        <taxon>Gunneridae</taxon>
        <taxon>Pentapetalae</taxon>
        <taxon>rosids</taxon>
        <taxon>malvids</taxon>
        <taxon>Sapindales</taxon>
        <taxon>Sapindaceae</taxon>
        <taxon>Hippocastanoideae</taxon>
        <taxon>Acereae</taxon>
        <taxon>Dipteronia</taxon>
    </lineage>
</organism>
<evidence type="ECO:0000256" key="1">
    <source>
        <dbReference type="SAM" id="MobiDB-lite"/>
    </source>
</evidence>
<feature type="region of interest" description="Disordered" evidence="1">
    <location>
        <begin position="186"/>
        <end position="267"/>
    </location>
</feature>
<evidence type="ECO:0000313" key="3">
    <source>
        <dbReference type="Proteomes" id="UP001280121"/>
    </source>
</evidence>
<dbReference type="AlphaFoldDB" id="A0AAD9X328"/>
<name>A0AAD9X328_9ROSI</name>
<sequence length="267" mass="31017">MDTRRRYAGGFNGRKVHTKYSYKADFSQFYDQTFLGRRSSENRQRHSTTTVDEVEVPSWEKRFCAKVGLISWEKFLEGKKYMHIFKNVVDWNDSAGEEAFRNAKSRFWARINYLPCDIPLPDPDTYINDIDWNSDADPESILELEGVPDSHDQEAREDDDNGLILNNSLQLNQNFSCVGWGNEADFPTPQPYEPITEWGNEGGFPKPQPFEATGDRRTRNRDSRKMSKYKTSKVANDENPMDRGGSKNNKVWKKKSSNVEWRNKTSC</sequence>
<dbReference type="EMBL" id="JANJYI010000004">
    <property type="protein sequence ID" value="KAK2651918.1"/>
    <property type="molecule type" value="Genomic_DNA"/>
</dbReference>
<protein>
    <submittedName>
        <fullName evidence="2">Uncharacterized protein</fullName>
    </submittedName>
</protein>